<dbReference type="PIRSF" id="PIRSF010372">
    <property type="entry name" value="PaiB"/>
    <property type="match status" value="1"/>
</dbReference>
<protein>
    <submittedName>
        <fullName evidence="1">PaiB family negative transcriptional regulator</fullName>
    </submittedName>
</protein>
<dbReference type="Gene3D" id="2.30.110.10">
    <property type="entry name" value="Electron Transport, Fmn-binding Protein, Chain A"/>
    <property type="match status" value="1"/>
</dbReference>
<dbReference type="PANTHER" id="PTHR35802">
    <property type="entry name" value="PROTEASE SYNTHASE AND SPORULATION PROTEIN PAI 2"/>
    <property type="match status" value="1"/>
</dbReference>
<comment type="caution">
    <text evidence="1">The sequence shown here is derived from an EMBL/GenBank/DDBJ whole genome shotgun (WGS) entry which is preliminary data.</text>
</comment>
<keyword evidence="2" id="KW-1185">Reference proteome</keyword>
<name>A0A4V3D6S7_9GAMM</name>
<organism evidence="1 2">
    <name type="scientific">Permianibacter aggregans</name>
    <dbReference type="NCBI Taxonomy" id="1510150"/>
    <lineage>
        <taxon>Bacteria</taxon>
        <taxon>Pseudomonadati</taxon>
        <taxon>Pseudomonadota</taxon>
        <taxon>Gammaproteobacteria</taxon>
        <taxon>Pseudomonadales</taxon>
        <taxon>Pseudomonadaceae</taxon>
        <taxon>Permianibacter</taxon>
    </lineage>
</organism>
<accession>A0A4V3D6S7</accession>
<sequence>MYIPRAYAINELAEQQHFIQHHPLATLITRQQGIVQADHIPMLISENEPMRLLGHVARANPLWQEHDAQEPVLLIFQGADAYISPNWYPSKALHGKDVPTWNYQAVHVYGRLIVHDDVVWLKDFLEKLTNQHESRFASPWQVSDAPEDYMQKMLKAIVGIEIVVERIVGKYKLSQNRQTADCQGAINGLAAQPSEKEKLLLAEMCRVNALTPE</sequence>
<dbReference type="InterPro" id="IPR012349">
    <property type="entry name" value="Split_barrel_FMN-bd"/>
</dbReference>
<dbReference type="EMBL" id="SNYM01000021">
    <property type="protein sequence ID" value="TDQ45087.1"/>
    <property type="molecule type" value="Genomic_DNA"/>
</dbReference>
<dbReference type="SUPFAM" id="SSF50475">
    <property type="entry name" value="FMN-binding split barrel"/>
    <property type="match status" value="1"/>
</dbReference>
<dbReference type="Pfam" id="PF04299">
    <property type="entry name" value="FMN_bind_2"/>
    <property type="match status" value="1"/>
</dbReference>
<dbReference type="RefSeq" id="WP_133592883.1">
    <property type="nucleotide sequence ID" value="NZ_CP037953.1"/>
</dbReference>
<dbReference type="OrthoDB" id="9794948at2"/>
<gene>
    <name evidence="1" type="ORF">EV696_12150</name>
</gene>
<dbReference type="PANTHER" id="PTHR35802:SF1">
    <property type="entry name" value="PROTEASE SYNTHASE AND SPORULATION PROTEIN PAI 2"/>
    <property type="match status" value="1"/>
</dbReference>
<dbReference type="InterPro" id="IPR007396">
    <property type="entry name" value="TR_PAI2-type"/>
</dbReference>
<evidence type="ECO:0000313" key="1">
    <source>
        <dbReference type="EMBL" id="TDQ45087.1"/>
    </source>
</evidence>
<dbReference type="Proteomes" id="UP000295375">
    <property type="component" value="Unassembled WGS sequence"/>
</dbReference>
<proteinExistence type="predicted"/>
<reference evidence="1 2" key="1">
    <citation type="submission" date="2019-03" db="EMBL/GenBank/DDBJ databases">
        <title>Genomic Encyclopedia of Type Strains, Phase IV (KMG-IV): sequencing the most valuable type-strain genomes for metagenomic binning, comparative biology and taxonomic classification.</title>
        <authorList>
            <person name="Goeker M."/>
        </authorList>
    </citation>
    <scope>NUCLEOTIDE SEQUENCE [LARGE SCALE GENOMIC DNA]</scope>
    <source>
        <strain evidence="1 2">DSM 103792</strain>
    </source>
</reference>
<dbReference type="AlphaFoldDB" id="A0A4V3D6S7"/>
<evidence type="ECO:0000313" key="2">
    <source>
        <dbReference type="Proteomes" id="UP000295375"/>
    </source>
</evidence>